<dbReference type="OrthoDB" id="21678at2759"/>
<feature type="compositionally biased region" description="Basic residues" evidence="1">
    <location>
        <begin position="366"/>
        <end position="376"/>
    </location>
</feature>
<name>A0A7D9DMF9_PARCT</name>
<dbReference type="InterPro" id="IPR013243">
    <property type="entry name" value="SCA7_dom"/>
</dbReference>
<sequence length="869" mass="94904">MEKSFCQFSNSGGSWLSFPEPEDDSESEGENNNGLEARHATLLPRNEMYLFGHCPAHDNFTLVNCNECGKILKMSLFTRHCELYHKNLLSSLPSHKPSEMRRNKNIKVWQPKVVINKLNPVKVETMDIDTIEVKIEEAPPIIPKLENVTLEPVATTASSVITNHALKKSATLKKVGKDSPRKFVLTKDREYDPNRHCGVWVSELQKNCTRSLTCKTHALSLRRAVPGRIKDFDSLLLEHRERVNIAKEQQLLSKTQNLTSSSAGNSGNKFSDPRNGLANQGFSGGGQFNKDVASSLAFKSQHLNLDDDQSDLQYLNAHPRPLACCKFGARRAGPGHFVFNRRSDHLRTTVLSMVERLLHPTQSRTVGKHSVHRRYNTKTAGQSSSQGSSVRTDTSNRTRAGGAVASSSTVFRNSYKQKTSRQTSIERNTQSNRTSKAPNITIQATTPVSQHATAQRTPNAKGIAMMESSGIPTSQNVRISTGDTCSGAVTTTELESSLTLGKNLGIADPTTVSVILNGPIASGDLLANHVQTAVGSSKSYSQAPSPRASYVIPTSPSSPAPGVYSKNNQVVNQVDVASGSSVAMSPPTVYQRQSSTGSQQLSPLVNGTVPSPPAGSSVKGYTTNFVPKSSHVNTKGISSNVGHSNFIQGQTVVFANTNISQLQGQPISQPLATQLSQDKTHAQNNIFQRPMASPGRTSCQPPSPQIPSPGRQSPQRSPGNAASPKYQQHSLYLNHQHASASTQAPIAQLKQQVENQGQQLQQIKFQQLQQQQSHNPQRQQQNDQTQPQQHLQHPKQPQYRAQQRIAPAPIQPSQQTTYLLQQSQPNHALSLRSANGQVLKTSNTVFITNDNPPREIQFSLSRNAANPVG</sequence>
<feature type="region of interest" description="Disordered" evidence="1">
    <location>
        <begin position="766"/>
        <end position="803"/>
    </location>
</feature>
<dbReference type="InterPro" id="IPR052237">
    <property type="entry name" value="Ataxin-7-like_regulator"/>
</dbReference>
<organism evidence="2 3">
    <name type="scientific">Paramuricea clavata</name>
    <name type="common">Red gorgonian</name>
    <name type="synonym">Violescent sea-whip</name>
    <dbReference type="NCBI Taxonomy" id="317549"/>
    <lineage>
        <taxon>Eukaryota</taxon>
        <taxon>Metazoa</taxon>
        <taxon>Cnidaria</taxon>
        <taxon>Anthozoa</taxon>
        <taxon>Octocorallia</taxon>
        <taxon>Malacalcyonacea</taxon>
        <taxon>Plexauridae</taxon>
        <taxon>Paramuricea</taxon>
    </lineage>
</organism>
<dbReference type="PROSITE" id="PS51505">
    <property type="entry name" value="SCA7"/>
    <property type="match status" value="1"/>
</dbReference>
<dbReference type="PANTHER" id="PTHR15117">
    <property type="entry name" value="ATAXIN 7 RELATED"/>
    <property type="match status" value="1"/>
</dbReference>
<accession>A0A7D9DMF9</accession>
<evidence type="ECO:0000313" key="2">
    <source>
        <dbReference type="EMBL" id="CAB3988869.1"/>
    </source>
</evidence>
<feature type="region of interest" description="Disordered" evidence="1">
    <location>
        <begin position="583"/>
        <end position="618"/>
    </location>
</feature>
<feature type="compositionally biased region" description="Low complexity" evidence="1">
    <location>
        <begin position="766"/>
        <end position="798"/>
    </location>
</feature>
<dbReference type="Gene3D" id="6.10.140.670">
    <property type="match status" value="1"/>
</dbReference>
<dbReference type="AlphaFoldDB" id="A0A7D9DMF9"/>
<comment type="caution">
    <text evidence="2">The sequence shown here is derived from an EMBL/GenBank/DDBJ whole genome shotgun (WGS) entry which is preliminary data.</text>
</comment>
<gene>
    <name evidence="2" type="ORF">PACLA_8A021634</name>
</gene>
<feature type="compositionally biased region" description="Polar residues" evidence="1">
    <location>
        <begin position="1"/>
        <end position="14"/>
    </location>
</feature>
<feature type="compositionally biased region" description="Polar residues" evidence="1">
    <location>
        <begin position="377"/>
        <end position="398"/>
    </location>
</feature>
<evidence type="ECO:0000256" key="1">
    <source>
        <dbReference type="SAM" id="MobiDB-lite"/>
    </source>
</evidence>
<feature type="region of interest" description="Disordered" evidence="1">
    <location>
        <begin position="254"/>
        <end position="283"/>
    </location>
</feature>
<protein>
    <submittedName>
        <fullName evidence="2">Uncharacterized protein</fullName>
    </submittedName>
</protein>
<dbReference type="Proteomes" id="UP001152795">
    <property type="component" value="Unassembled WGS sequence"/>
</dbReference>
<feature type="compositionally biased region" description="Low complexity" evidence="1">
    <location>
        <begin position="708"/>
        <end position="719"/>
    </location>
</feature>
<dbReference type="EMBL" id="CACRXK020001397">
    <property type="protein sequence ID" value="CAB3988869.1"/>
    <property type="molecule type" value="Genomic_DNA"/>
</dbReference>
<feature type="compositionally biased region" description="Polar residues" evidence="1">
    <location>
        <begin position="254"/>
        <end position="269"/>
    </location>
</feature>
<feature type="region of interest" description="Disordered" evidence="1">
    <location>
        <begin position="361"/>
        <end position="456"/>
    </location>
</feature>
<feature type="compositionally biased region" description="Polar residues" evidence="1">
    <location>
        <begin position="583"/>
        <end position="609"/>
    </location>
</feature>
<feature type="region of interest" description="Disordered" evidence="1">
    <location>
        <begin position="1"/>
        <end position="32"/>
    </location>
</feature>
<feature type="compositionally biased region" description="Polar residues" evidence="1">
    <location>
        <begin position="405"/>
        <end position="456"/>
    </location>
</feature>
<dbReference type="Pfam" id="PF08313">
    <property type="entry name" value="SCA7"/>
    <property type="match status" value="1"/>
</dbReference>
<dbReference type="PANTHER" id="PTHR15117:SF24">
    <property type="entry name" value="SCA7 DOMAIN-CONTAINING PROTEIN"/>
    <property type="match status" value="1"/>
</dbReference>
<evidence type="ECO:0000313" key="3">
    <source>
        <dbReference type="Proteomes" id="UP001152795"/>
    </source>
</evidence>
<keyword evidence="3" id="KW-1185">Reference proteome</keyword>
<reference evidence="2" key="1">
    <citation type="submission" date="2020-04" db="EMBL/GenBank/DDBJ databases">
        <authorList>
            <person name="Alioto T."/>
            <person name="Alioto T."/>
            <person name="Gomez Garrido J."/>
        </authorList>
    </citation>
    <scope>NUCLEOTIDE SEQUENCE</scope>
    <source>
        <strain evidence="2">A484AB</strain>
    </source>
</reference>
<feature type="region of interest" description="Disordered" evidence="1">
    <location>
        <begin position="689"/>
        <end position="726"/>
    </location>
</feature>
<feature type="compositionally biased region" description="Acidic residues" evidence="1">
    <location>
        <begin position="20"/>
        <end position="29"/>
    </location>
</feature>
<proteinExistence type="predicted"/>